<evidence type="ECO:0000259" key="8">
    <source>
        <dbReference type="Pfam" id="PF03061"/>
    </source>
</evidence>
<evidence type="ECO:0000256" key="6">
    <source>
        <dbReference type="ARBA" id="ARBA00040062"/>
    </source>
</evidence>
<dbReference type="InterPro" id="IPR029069">
    <property type="entry name" value="HotDog_dom_sf"/>
</dbReference>
<evidence type="ECO:0000313" key="10">
    <source>
        <dbReference type="Proteomes" id="UP000545507"/>
    </source>
</evidence>
<dbReference type="Gene3D" id="3.10.129.10">
    <property type="entry name" value="Hotdog Thioesterase"/>
    <property type="match status" value="1"/>
</dbReference>
<comment type="caution">
    <text evidence="9">The sequence shown here is derived from an EMBL/GenBank/DDBJ whole genome shotgun (WGS) entry which is preliminary data.</text>
</comment>
<dbReference type="PANTHER" id="PTHR43240">
    <property type="entry name" value="1,4-DIHYDROXY-2-NAPHTHOYL-COA THIOESTERASE 1"/>
    <property type="match status" value="1"/>
</dbReference>
<dbReference type="InterPro" id="IPR003736">
    <property type="entry name" value="PAAI_dom"/>
</dbReference>
<dbReference type="Pfam" id="PF03061">
    <property type="entry name" value="4HBT"/>
    <property type="match status" value="1"/>
</dbReference>
<dbReference type="EMBL" id="VYGV01000007">
    <property type="protein sequence ID" value="NWF45609.1"/>
    <property type="molecule type" value="Genomic_DNA"/>
</dbReference>
<dbReference type="RefSeq" id="WP_177135865.1">
    <property type="nucleotide sequence ID" value="NZ_JAGPWB010000025.1"/>
</dbReference>
<dbReference type="Proteomes" id="UP000545507">
    <property type="component" value="Unassembled WGS sequence"/>
</dbReference>
<evidence type="ECO:0000256" key="5">
    <source>
        <dbReference type="ARBA" id="ARBA00038894"/>
    </source>
</evidence>
<protein>
    <recommendedName>
        <fullName evidence="6">Medium/long-chain acyl-CoA thioesterase YigI</fullName>
        <ecNumber evidence="5">3.1.2.20</ecNumber>
    </recommendedName>
</protein>
<keyword evidence="1" id="KW-0378">Hydrolase</keyword>
<gene>
    <name evidence="9" type="ORF">F3K02_10165</name>
</gene>
<accession>A0A7Y8GWS7</accession>
<evidence type="ECO:0000256" key="7">
    <source>
        <dbReference type="ARBA" id="ARBA00048062"/>
    </source>
</evidence>
<evidence type="ECO:0000256" key="1">
    <source>
        <dbReference type="ARBA" id="ARBA00022801"/>
    </source>
</evidence>
<dbReference type="InterPro" id="IPR006683">
    <property type="entry name" value="Thioestr_dom"/>
</dbReference>
<reference evidence="9 10" key="1">
    <citation type="submission" date="2019-09" db="EMBL/GenBank/DDBJ databases">
        <title>Hydrogenophaga aromatica sp. nov., isolated from a para-xylene-degrading enrichment culture.</title>
        <authorList>
            <person name="Tancsics A."/>
            <person name="Banerjee S."/>
        </authorList>
    </citation>
    <scope>NUCLEOTIDE SEQUENCE [LARGE SCALE GENOMIC DNA]</scope>
    <source>
        <strain evidence="9 10">D2P1</strain>
    </source>
</reference>
<organism evidence="9 10">
    <name type="scientific">Hydrogenophaga aromaticivorans</name>
    <dbReference type="NCBI Taxonomy" id="2610898"/>
    <lineage>
        <taxon>Bacteria</taxon>
        <taxon>Pseudomonadati</taxon>
        <taxon>Pseudomonadota</taxon>
        <taxon>Betaproteobacteria</taxon>
        <taxon>Burkholderiales</taxon>
        <taxon>Comamonadaceae</taxon>
        <taxon>Hydrogenophaga</taxon>
    </lineage>
</organism>
<evidence type="ECO:0000256" key="3">
    <source>
        <dbReference type="ARBA" id="ARBA00036002"/>
    </source>
</evidence>
<dbReference type="NCBIfam" id="TIGR00369">
    <property type="entry name" value="unchar_dom_1"/>
    <property type="match status" value="1"/>
</dbReference>
<keyword evidence="10" id="KW-1185">Reference proteome</keyword>
<dbReference type="AlphaFoldDB" id="A0A7Y8GWS7"/>
<sequence>MGREVLASQPFSQLIGAELVALSPGRCELHVPITEAVKQQHGFVHGGVLSYAADNALTYAGGTALRVPVVTAEFKINYLRPAIGERLIARAEAVHTGKSQAVCRCDVFVVKDGEEKLCAVAQGTIAALPASPA</sequence>
<dbReference type="EC" id="3.1.2.20" evidence="5"/>
<dbReference type="CDD" id="cd03443">
    <property type="entry name" value="PaaI_thioesterase"/>
    <property type="match status" value="1"/>
</dbReference>
<evidence type="ECO:0000313" key="9">
    <source>
        <dbReference type="EMBL" id="NWF45609.1"/>
    </source>
</evidence>
<dbReference type="GO" id="GO:0047617">
    <property type="term" value="F:fatty acyl-CoA hydrolase activity"/>
    <property type="evidence" value="ECO:0007669"/>
    <property type="project" value="UniProtKB-EC"/>
</dbReference>
<comment type="catalytic activity">
    <reaction evidence="3">
        <text>a long-chain fatty acyl-CoA + H2O = a long-chain fatty acid + CoA + H(+)</text>
        <dbReference type="Rhea" id="RHEA:67680"/>
        <dbReference type="ChEBI" id="CHEBI:15377"/>
        <dbReference type="ChEBI" id="CHEBI:15378"/>
        <dbReference type="ChEBI" id="CHEBI:57287"/>
        <dbReference type="ChEBI" id="CHEBI:57560"/>
        <dbReference type="ChEBI" id="CHEBI:83139"/>
    </reaction>
</comment>
<comment type="similarity">
    <text evidence="4">Belongs to the YigI thioesterase family.</text>
</comment>
<proteinExistence type="inferred from homology"/>
<dbReference type="PANTHER" id="PTHR43240:SF20">
    <property type="entry name" value="MEDIUM_LONG-CHAIN ACYL-COA THIOESTERASE YIGI"/>
    <property type="match status" value="1"/>
</dbReference>
<evidence type="ECO:0000256" key="4">
    <source>
        <dbReference type="ARBA" id="ARBA00038381"/>
    </source>
</evidence>
<comment type="catalytic activity">
    <reaction evidence="2">
        <text>a fatty acyl-CoA + H2O = a fatty acid + CoA + H(+)</text>
        <dbReference type="Rhea" id="RHEA:16781"/>
        <dbReference type="ChEBI" id="CHEBI:15377"/>
        <dbReference type="ChEBI" id="CHEBI:15378"/>
        <dbReference type="ChEBI" id="CHEBI:28868"/>
        <dbReference type="ChEBI" id="CHEBI:57287"/>
        <dbReference type="ChEBI" id="CHEBI:77636"/>
        <dbReference type="EC" id="3.1.2.20"/>
    </reaction>
</comment>
<comment type="catalytic activity">
    <reaction evidence="7">
        <text>a medium-chain fatty acyl-CoA + H2O = a medium-chain fatty acid + CoA + H(+)</text>
        <dbReference type="Rhea" id="RHEA:68184"/>
        <dbReference type="ChEBI" id="CHEBI:15377"/>
        <dbReference type="ChEBI" id="CHEBI:15378"/>
        <dbReference type="ChEBI" id="CHEBI:57287"/>
        <dbReference type="ChEBI" id="CHEBI:59558"/>
        <dbReference type="ChEBI" id="CHEBI:90546"/>
    </reaction>
</comment>
<evidence type="ECO:0000256" key="2">
    <source>
        <dbReference type="ARBA" id="ARBA00035880"/>
    </source>
</evidence>
<feature type="domain" description="Thioesterase" evidence="8">
    <location>
        <begin position="41"/>
        <end position="114"/>
    </location>
</feature>
<dbReference type="SUPFAM" id="SSF54637">
    <property type="entry name" value="Thioesterase/thiol ester dehydrase-isomerase"/>
    <property type="match status" value="1"/>
</dbReference>
<name>A0A7Y8GWS7_9BURK</name>